<evidence type="ECO:0000313" key="1">
    <source>
        <dbReference type="EMBL" id="VDN58741.1"/>
    </source>
</evidence>
<protein>
    <submittedName>
        <fullName evidence="1 4">Uncharacterized protein</fullName>
    </submittedName>
</protein>
<name>A0A0N4UC54_DRAME</name>
<gene>
    <name evidence="1" type="ORF">DME_LOCUS8714</name>
</gene>
<organism evidence="2 4">
    <name type="scientific">Dracunculus medinensis</name>
    <name type="common">Guinea worm</name>
    <dbReference type="NCBI Taxonomy" id="318479"/>
    <lineage>
        <taxon>Eukaryota</taxon>
        <taxon>Metazoa</taxon>
        <taxon>Ecdysozoa</taxon>
        <taxon>Nematoda</taxon>
        <taxon>Chromadorea</taxon>
        <taxon>Rhabditida</taxon>
        <taxon>Spirurina</taxon>
        <taxon>Dracunculoidea</taxon>
        <taxon>Dracunculidae</taxon>
        <taxon>Dracunculus</taxon>
    </lineage>
</organism>
<reference evidence="1 3" key="2">
    <citation type="submission" date="2018-11" db="EMBL/GenBank/DDBJ databases">
        <authorList>
            <consortium name="Pathogen Informatics"/>
        </authorList>
    </citation>
    <scope>NUCLEOTIDE SEQUENCE [LARGE SCALE GENOMIC DNA]</scope>
</reference>
<reference evidence="4" key="1">
    <citation type="submission" date="2017-02" db="UniProtKB">
        <authorList>
            <consortium name="WormBaseParasite"/>
        </authorList>
    </citation>
    <scope>IDENTIFICATION</scope>
</reference>
<sequence length="367" mass="43218">MLENDGWNMEKYNSKFVKKQEKINLFNETKFIGKNSDERKIKKDEKKANQTFITKSEILNETNSDNNKNATIIETTDKRFDKFESATMDEKRNEISQNFHFIETNETINLFKNNNNSENQKNIAYGVVLQKIPLISKMETLKTLKNRDEKISELFSELKKFLNQAKGSDELRALLDNNKNSKKSLFERLKDEIQRRNNRRNEWETTTNNEKIITEFIHDDYSFMKELDEEITNELIKSLNEITKKKNDKVIKKCDNNLKKTKDLPMKEILLSELSENITKEAIRTNNFNNNSKNSNFSRRLESTEKLPKSIKLEEIVKNSFKIPADIIQKEQNYYFADRLQSAMVNLNNLINIANDEIIKVLNKSGK</sequence>
<proteinExistence type="predicted"/>
<evidence type="ECO:0000313" key="2">
    <source>
        <dbReference type="Proteomes" id="UP000038040"/>
    </source>
</evidence>
<dbReference type="Proteomes" id="UP000038040">
    <property type="component" value="Unplaced"/>
</dbReference>
<evidence type="ECO:0000313" key="3">
    <source>
        <dbReference type="Proteomes" id="UP000274756"/>
    </source>
</evidence>
<dbReference type="EMBL" id="UYYG01001171">
    <property type="protein sequence ID" value="VDN58741.1"/>
    <property type="molecule type" value="Genomic_DNA"/>
</dbReference>
<dbReference type="WBParaSite" id="DME_0000483101-mRNA-1">
    <property type="protein sequence ID" value="DME_0000483101-mRNA-1"/>
    <property type="gene ID" value="DME_0000483101"/>
</dbReference>
<accession>A0A0N4UC54</accession>
<dbReference type="Proteomes" id="UP000274756">
    <property type="component" value="Unassembled WGS sequence"/>
</dbReference>
<evidence type="ECO:0000313" key="4">
    <source>
        <dbReference type="WBParaSite" id="DME_0000483101-mRNA-1"/>
    </source>
</evidence>
<dbReference type="AlphaFoldDB" id="A0A0N4UC54"/>
<keyword evidence="3" id="KW-1185">Reference proteome</keyword>